<keyword evidence="3" id="KW-1185">Reference proteome</keyword>
<accession>A0A8H3FCH2</accession>
<sequence length="82" mass="8893">MPVHPAEEDAPSGIYEKVAKDPSSATESTASDHEHHHNEHTPGLASAQDHQSKGPAIPMKMSDMPPKASKEELKARSEELNK</sequence>
<organism evidence="2 3">
    <name type="scientific">Imshaugia aleurites</name>
    <dbReference type="NCBI Taxonomy" id="172621"/>
    <lineage>
        <taxon>Eukaryota</taxon>
        <taxon>Fungi</taxon>
        <taxon>Dikarya</taxon>
        <taxon>Ascomycota</taxon>
        <taxon>Pezizomycotina</taxon>
        <taxon>Lecanoromycetes</taxon>
        <taxon>OSLEUM clade</taxon>
        <taxon>Lecanoromycetidae</taxon>
        <taxon>Lecanorales</taxon>
        <taxon>Lecanorineae</taxon>
        <taxon>Parmeliaceae</taxon>
        <taxon>Imshaugia</taxon>
    </lineage>
</organism>
<name>A0A8H3FCH2_9LECA</name>
<evidence type="ECO:0000256" key="1">
    <source>
        <dbReference type="SAM" id="MobiDB-lite"/>
    </source>
</evidence>
<protein>
    <submittedName>
        <fullName evidence="2">Uncharacterized protein</fullName>
    </submittedName>
</protein>
<dbReference type="EMBL" id="CAJPDT010000023">
    <property type="protein sequence ID" value="CAF9919498.1"/>
    <property type="molecule type" value="Genomic_DNA"/>
</dbReference>
<feature type="region of interest" description="Disordered" evidence="1">
    <location>
        <begin position="1"/>
        <end position="82"/>
    </location>
</feature>
<dbReference type="OrthoDB" id="2532734at2759"/>
<feature type="compositionally biased region" description="Basic and acidic residues" evidence="1">
    <location>
        <begin position="68"/>
        <end position="82"/>
    </location>
</feature>
<feature type="compositionally biased region" description="Basic and acidic residues" evidence="1">
    <location>
        <begin position="30"/>
        <end position="40"/>
    </location>
</feature>
<dbReference type="Proteomes" id="UP000664534">
    <property type="component" value="Unassembled WGS sequence"/>
</dbReference>
<gene>
    <name evidence="2" type="ORF">IMSHALPRED_004638</name>
</gene>
<reference evidence="2" key="1">
    <citation type="submission" date="2021-03" db="EMBL/GenBank/DDBJ databases">
        <authorList>
            <person name="Tagirdzhanova G."/>
        </authorList>
    </citation>
    <scope>NUCLEOTIDE SEQUENCE</scope>
</reference>
<dbReference type="AlphaFoldDB" id="A0A8H3FCH2"/>
<evidence type="ECO:0000313" key="3">
    <source>
        <dbReference type="Proteomes" id="UP000664534"/>
    </source>
</evidence>
<evidence type="ECO:0000313" key="2">
    <source>
        <dbReference type="EMBL" id="CAF9919498.1"/>
    </source>
</evidence>
<comment type="caution">
    <text evidence="2">The sequence shown here is derived from an EMBL/GenBank/DDBJ whole genome shotgun (WGS) entry which is preliminary data.</text>
</comment>
<proteinExistence type="predicted"/>